<sequence>MEGARSAFDPRSALSLASLGKLGDSKPRPTATQTQVTETKVVVAAAKDEERETPQEPPPSRGHRHAGLGPRTLTSPPAPASLRHPPGTLQAPTGRWKGLRKA</sequence>
<gene>
    <name evidence="2" type="ORF">NDU88_006588</name>
</gene>
<dbReference type="AlphaFoldDB" id="A0AAV7MCP1"/>
<feature type="compositionally biased region" description="Low complexity" evidence="1">
    <location>
        <begin position="30"/>
        <end position="45"/>
    </location>
</feature>
<organism evidence="2 3">
    <name type="scientific">Pleurodeles waltl</name>
    <name type="common">Iberian ribbed newt</name>
    <dbReference type="NCBI Taxonomy" id="8319"/>
    <lineage>
        <taxon>Eukaryota</taxon>
        <taxon>Metazoa</taxon>
        <taxon>Chordata</taxon>
        <taxon>Craniata</taxon>
        <taxon>Vertebrata</taxon>
        <taxon>Euteleostomi</taxon>
        <taxon>Amphibia</taxon>
        <taxon>Batrachia</taxon>
        <taxon>Caudata</taxon>
        <taxon>Salamandroidea</taxon>
        <taxon>Salamandridae</taxon>
        <taxon>Pleurodelinae</taxon>
        <taxon>Pleurodeles</taxon>
    </lineage>
</organism>
<comment type="caution">
    <text evidence="2">The sequence shown here is derived from an EMBL/GenBank/DDBJ whole genome shotgun (WGS) entry which is preliminary data.</text>
</comment>
<name>A0AAV7MCP1_PLEWA</name>
<evidence type="ECO:0000256" key="1">
    <source>
        <dbReference type="SAM" id="MobiDB-lite"/>
    </source>
</evidence>
<reference evidence="2" key="1">
    <citation type="journal article" date="2022" name="bioRxiv">
        <title>Sequencing and chromosome-scale assembly of the giantPleurodeles waltlgenome.</title>
        <authorList>
            <person name="Brown T."/>
            <person name="Elewa A."/>
            <person name="Iarovenko S."/>
            <person name="Subramanian E."/>
            <person name="Araus A.J."/>
            <person name="Petzold A."/>
            <person name="Susuki M."/>
            <person name="Suzuki K.-i.T."/>
            <person name="Hayashi T."/>
            <person name="Toyoda A."/>
            <person name="Oliveira C."/>
            <person name="Osipova E."/>
            <person name="Leigh N.D."/>
            <person name="Simon A."/>
            <person name="Yun M.H."/>
        </authorList>
    </citation>
    <scope>NUCLEOTIDE SEQUENCE</scope>
    <source>
        <strain evidence="2">20211129_DDA</strain>
        <tissue evidence="2">Liver</tissue>
    </source>
</reference>
<protein>
    <submittedName>
        <fullName evidence="2">Uncharacterized protein</fullName>
    </submittedName>
</protein>
<evidence type="ECO:0000313" key="2">
    <source>
        <dbReference type="EMBL" id="KAJ1101521.1"/>
    </source>
</evidence>
<proteinExistence type="predicted"/>
<dbReference type="EMBL" id="JANPWB010000014">
    <property type="protein sequence ID" value="KAJ1101521.1"/>
    <property type="molecule type" value="Genomic_DNA"/>
</dbReference>
<keyword evidence="3" id="KW-1185">Reference proteome</keyword>
<evidence type="ECO:0000313" key="3">
    <source>
        <dbReference type="Proteomes" id="UP001066276"/>
    </source>
</evidence>
<dbReference type="Proteomes" id="UP001066276">
    <property type="component" value="Chromosome 10"/>
</dbReference>
<accession>A0AAV7MCP1</accession>
<feature type="region of interest" description="Disordered" evidence="1">
    <location>
        <begin position="18"/>
        <end position="102"/>
    </location>
</feature>